<reference evidence="3" key="1">
    <citation type="submission" date="2016-11" db="UniProtKB">
        <authorList>
            <consortium name="WormBaseParasite"/>
        </authorList>
    </citation>
    <scope>IDENTIFICATION</scope>
</reference>
<feature type="compositionally biased region" description="Pro residues" evidence="1">
    <location>
        <begin position="19"/>
        <end position="35"/>
    </location>
</feature>
<accession>A0A1I8H8S1</accession>
<sequence length="147" mass="15243">VSESIASSLSSLHRLPGARRPPPRPPPPPPPPPPSSSRGGPAAASSAASDGSRRFSYHGGGRGGAAATSSTSARQPQYANVCMLNEINSFRHMDSDVDLATASAAEQLHQQLGQPGASSARQSVPHSRSANHLQLTPRHAVMTPLME</sequence>
<feature type="compositionally biased region" description="Polar residues" evidence="1">
    <location>
        <begin position="111"/>
        <end position="134"/>
    </location>
</feature>
<protein>
    <submittedName>
        <fullName evidence="3">Pecanex-like protein</fullName>
    </submittedName>
</protein>
<evidence type="ECO:0000313" key="2">
    <source>
        <dbReference type="Proteomes" id="UP000095280"/>
    </source>
</evidence>
<name>A0A1I8H8S1_9PLAT</name>
<feature type="region of interest" description="Disordered" evidence="1">
    <location>
        <begin position="1"/>
        <end position="77"/>
    </location>
</feature>
<keyword evidence="2" id="KW-1185">Reference proteome</keyword>
<feature type="compositionally biased region" description="Low complexity" evidence="1">
    <location>
        <begin position="65"/>
        <end position="74"/>
    </location>
</feature>
<dbReference type="Proteomes" id="UP000095280">
    <property type="component" value="Unplaced"/>
</dbReference>
<proteinExistence type="predicted"/>
<evidence type="ECO:0000313" key="3">
    <source>
        <dbReference type="WBParaSite" id="maker-uti_cns_0004903-snap-gene-0.2-mRNA-1"/>
    </source>
</evidence>
<evidence type="ECO:0000256" key="1">
    <source>
        <dbReference type="SAM" id="MobiDB-lite"/>
    </source>
</evidence>
<feature type="compositionally biased region" description="Low complexity" evidence="1">
    <location>
        <begin position="1"/>
        <end position="11"/>
    </location>
</feature>
<dbReference type="WBParaSite" id="maker-uti_cns_0004903-snap-gene-0.2-mRNA-1">
    <property type="protein sequence ID" value="maker-uti_cns_0004903-snap-gene-0.2-mRNA-1"/>
    <property type="gene ID" value="maker-uti_cns_0004903-snap-gene-0.2"/>
</dbReference>
<organism evidence="2 3">
    <name type="scientific">Macrostomum lignano</name>
    <dbReference type="NCBI Taxonomy" id="282301"/>
    <lineage>
        <taxon>Eukaryota</taxon>
        <taxon>Metazoa</taxon>
        <taxon>Spiralia</taxon>
        <taxon>Lophotrochozoa</taxon>
        <taxon>Platyhelminthes</taxon>
        <taxon>Rhabditophora</taxon>
        <taxon>Macrostomorpha</taxon>
        <taxon>Macrostomida</taxon>
        <taxon>Macrostomidae</taxon>
        <taxon>Macrostomum</taxon>
    </lineage>
</organism>
<feature type="compositionally biased region" description="Low complexity" evidence="1">
    <location>
        <begin position="36"/>
        <end position="50"/>
    </location>
</feature>
<feature type="region of interest" description="Disordered" evidence="1">
    <location>
        <begin position="111"/>
        <end position="147"/>
    </location>
</feature>
<dbReference type="AlphaFoldDB" id="A0A1I8H8S1"/>